<accession>A0ABY2NSM7</accession>
<dbReference type="PANTHER" id="PTHR22916">
    <property type="entry name" value="GLYCOSYLTRANSFERASE"/>
    <property type="match status" value="1"/>
</dbReference>
<keyword evidence="3" id="KW-1185">Reference proteome</keyword>
<dbReference type="Gene3D" id="3.90.550.10">
    <property type="entry name" value="Spore Coat Polysaccharide Biosynthesis Protein SpsA, Chain A"/>
    <property type="match status" value="1"/>
</dbReference>
<dbReference type="InterPro" id="IPR029044">
    <property type="entry name" value="Nucleotide-diphossugar_trans"/>
</dbReference>
<organism evidence="2 3">
    <name type="scientific">Leptospira vanthielii</name>
    <dbReference type="NCBI Taxonomy" id="293085"/>
    <lineage>
        <taxon>Bacteria</taxon>
        <taxon>Pseudomonadati</taxon>
        <taxon>Spirochaetota</taxon>
        <taxon>Spirochaetia</taxon>
        <taxon>Leptospirales</taxon>
        <taxon>Leptospiraceae</taxon>
        <taxon>Leptospira</taxon>
    </lineage>
</organism>
<evidence type="ECO:0000259" key="1">
    <source>
        <dbReference type="Pfam" id="PF00535"/>
    </source>
</evidence>
<evidence type="ECO:0000313" key="3">
    <source>
        <dbReference type="Proteomes" id="UP000298112"/>
    </source>
</evidence>
<proteinExistence type="predicted"/>
<reference evidence="3" key="1">
    <citation type="journal article" date="2019" name="PLoS Negl. Trop. Dis.">
        <title>Revisiting the worldwide diversity of Leptospira species in the environment.</title>
        <authorList>
            <person name="Vincent A.T."/>
            <person name="Schiettekatte O."/>
            <person name="Bourhy P."/>
            <person name="Veyrier F.J."/>
            <person name="Picardeau M."/>
        </authorList>
    </citation>
    <scope>NUCLEOTIDE SEQUENCE [LARGE SCALE GENOMIC DNA]</scope>
    <source>
        <strain evidence="3">201601955</strain>
    </source>
</reference>
<dbReference type="RefSeq" id="WP_135656720.1">
    <property type="nucleotide sequence ID" value="NZ_RQHF01000008.1"/>
</dbReference>
<name>A0ABY2NSM7_9LEPT</name>
<dbReference type="Proteomes" id="UP000298112">
    <property type="component" value="Unassembled WGS sequence"/>
</dbReference>
<gene>
    <name evidence="2" type="ORF">EHQ95_01875</name>
</gene>
<dbReference type="SUPFAM" id="SSF53448">
    <property type="entry name" value="Nucleotide-diphospho-sugar transferases"/>
    <property type="match status" value="1"/>
</dbReference>
<feature type="domain" description="Glycosyltransferase 2-like" evidence="1">
    <location>
        <begin position="99"/>
        <end position="198"/>
    </location>
</feature>
<dbReference type="InterPro" id="IPR001173">
    <property type="entry name" value="Glyco_trans_2-like"/>
</dbReference>
<dbReference type="EMBL" id="RQHF01000008">
    <property type="protein sequence ID" value="TGM60648.1"/>
    <property type="molecule type" value="Genomic_DNA"/>
</dbReference>
<dbReference type="CDD" id="cd06433">
    <property type="entry name" value="GT_2_WfgS_like"/>
    <property type="match status" value="1"/>
</dbReference>
<dbReference type="PANTHER" id="PTHR22916:SF65">
    <property type="entry name" value="SLR1065 PROTEIN"/>
    <property type="match status" value="1"/>
</dbReference>
<dbReference type="Pfam" id="PF00535">
    <property type="entry name" value="Glycos_transf_2"/>
    <property type="match status" value="2"/>
</dbReference>
<protein>
    <submittedName>
        <fullName evidence="2">Glycosyltransferase</fullName>
    </submittedName>
</protein>
<sequence length="303" mass="35755">MSQKEKNNIVSIVTPSYNQGEFIERTLRSVITQTGDFYIDYIIMDGKSNDRTVEILEFFQKKYDSGDIVFETAGRRFRKFEIDSNCKVNCLGISYQFYSEKDSGQTNAINKGWKLAIGNIVAWLNSDDVYLPSAVSKILNEFGKSDFYALYAIGIHIDKNDNLIEFYPVETYSFARLLDYCIICQPTVFIRRDVLEKVGFLNESLGFCMDYEYWIRVAKVFEFSFLNEPIACTRIHENTKTSQNLNVHREIVEMQRNLVGRVSSHWLFNYAKYYLIKKELFKNELILKFFTRVYTFFLRLRYQ</sequence>
<feature type="domain" description="Glycosyltransferase 2-like" evidence="1">
    <location>
        <begin position="11"/>
        <end position="65"/>
    </location>
</feature>
<comment type="caution">
    <text evidence="2">The sequence shown here is derived from an EMBL/GenBank/DDBJ whole genome shotgun (WGS) entry which is preliminary data.</text>
</comment>
<evidence type="ECO:0000313" key="2">
    <source>
        <dbReference type="EMBL" id="TGM60648.1"/>
    </source>
</evidence>